<feature type="region of interest" description="Disordered" evidence="1">
    <location>
        <begin position="13"/>
        <end position="38"/>
    </location>
</feature>
<dbReference type="OrthoDB" id="5366485at2759"/>
<proteinExistence type="predicted"/>
<evidence type="ECO:0000313" key="3">
    <source>
        <dbReference type="Proteomes" id="UP000233524"/>
    </source>
</evidence>
<dbReference type="VEuPathDB" id="FungiDB:jhhlp_005501"/>
<keyword evidence="3" id="KW-1185">Reference proteome</keyword>
<dbReference type="AlphaFoldDB" id="A0A2N3N391"/>
<protein>
    <submittedName>
        <fullName evidence="2">Uncharacterized protein</fullName>
    </submittedName>
</protein>
<evidence type="ECO:0000256" key="1">
    <source>
        <dbReference type="SAM" id="MobiDB-lite"/>
    </source>
</evidence>
<dbReference type="InterPro" id="IPR056539">
    <property type="entry name" value="NuiA-like"/>
</dbReference>
<comment type="caution">
    <text evidence="2">The sequence shown here is derived from an EMBL/GenBank/DDBJ whole genome shotgun (WGS) entry which is preliminary data.</text>
</comment>
<dbReference type="EMBL" id="NLAX01000701">
    <property type="protein sequence ID" value="PKS06906.1"/>
    <property type="molecule type" value="Genomic_DNA"/>
</dbReference>
<dbReference type="Proteomes" id="UP000233524">
    <property type="component" value="Unassembled WGS sequence"/>
</dbReference>
<dbReference type="PANTHER" id="PTHR42093:SF1">
    <property type="match status" value="1"/>
</dbReference>
<evidence type="ECO:0000313" key="2">
    <source>
        <dbReference type="EMBL" id="PKS06906.1"/>
    </source>
</evidence>
<feature type="compositionally biased region" description="Polar residues" evidence="1">
    <location>
        <begin position="17"/>
        <end position="27"/>
    </location>
</feature>
<name>A0A2N3N391_9PEZI</name>
<reference evidence="2 3" key="1">
    <citation type="journal article" date="2017" name="G3 (Bethesda)">
        <title>First Draft Genome Sequence of the Pathogenic Fungus Lomentospora prolificans (Formerly Scedosporium prolificans).</title>
        <authorList>
            <person name="Luo R."/>
            <person name="Zimin A."/>
            <person name="Workman R."/>
            <person name="Fan Y."/>
            <person name="Pertea G."/>
            <person name="Grossman N."/>
            <person name="Wear M.P."/>
            <person name="Jia B."/>
            <person name="Miller H."/>
            <person name="Casadevall A."/>
            <person name="Timp W."/>
            <person name="Zhang S.X."/>
            <person name="Salzberg S.L."/>
        </authorList>
    </citation>
    <scope>NUCLEOTIDE SEQUENCE [LARGE SCALE GENOMIC DNA]</scope>
    <source>
        <strain evidence="2 3">JHH-5317</strain>
    </source>
</reference>
<dbReference type="Gene3D" id="3.40.1460.10">
    <property type="entry name" value="Nuclease A inhibitor-like"/>
    <property type="match status" value="1"/>
</dbReference>
<dbReference type="Pfam" id="PF23151">
    <property type="entry name" value="NuiA_2"/>
    <property type="match status" value="1"/>
</dbReference>
<sequence length="172" mass="18505">MSSDDAYAAFLEKANEDPSSGRAQATSGGSGAKKLKTTDKGVEVPAAIKKVTKDRFYVSDADEPFEAVVLKWDEGGNGLPDEDLIRTEEFAKLVEHWDPANADVSIEDPSEWNRSGDYGDIVDAVTEAVKGADVRVYRVGKDATRVEYFVVGCEGSGKNARLVGVRALSVES</sequence>
<dbReference type="InParanoid" id="A0A2N3N391"/>
<accession>A0A2N3N391</accession>
<gene>
    <name evidence="2" type="ORF">jhhlp_005501</name>
</gene>
<organism evidence="2 3">
    <name type="scientific">Lomentospora prolificans</name>
    <dbReference type="NCBI Taxonomy" id="41688"/>
    <lineage>
        <taxon>Eukaryota</taxon>
        <taxon>Fungi</taxon>
        <taxon>Dikarya</taxon>
        <taxon>Ascomycota</taxon>
        <taxon>Pezizomycotina</taxon>
        <taxon>Sordariomycetes</taxon>
        <taxon>Hypocreomycetidae</taxon>
        <taxon>Microascales</taxon>
        <taxon>Microascaceae</taxon>
        <taxon>Lomentospora</taxon>
    </lineage>
</organism>
<dbReference type="PANTHER" id="PTHR42093">
    <property type="match status" value="1"/>
</dbReference>